<reference evidence="6" key="1">
    <citation type="submission" date="2023-10" db="EMBL/GenBank/DDBJ databases">
        <title>Chromosome-level genome of the transformable northern wattle, Acacia crassicarpa.</title>
        <authorList>
            <person name="Massaro I."/>
            <person name="Sinha N.R."/>
            <person name="Poethig S."/>
            <person name="Leichty A.R."/>
        </authorList>
    </citation>
    <scope>NUCLEOTIDE SEQUENCE</scope>
    <source>
        <strain evidence="6">Acra3RX</strain>
        <tissue evidence="6">Leaf</tissue>
    </source>
</reference>
<gene>
    <name evidence="6" type="ORF">QN277_013362</name>
</gene>
<evidence type="ECO:0000256" key="2">
    <source>
        <dbReference type="ARBA" id="ARBA00024341"/>
    </source>
</evidence>
<comment type="caution">
    <text evidence="6">The sequence shown here is derived from an EMBL/GenBank/DDBJ whole genome shotgun (WGS) entry which is preliminary data.</text>
</comment>
<feature type="domain" description="DUF4005" evidence="5">
    <location>
        <begin position="337"/>
        <end position="375"/>
    </location>
</feature>
<dbReference type="PROSITE" id="PS50096">
    <property type="entry name" value="IQ"/>
    <property type="match status" value="2"/>
</dbReference>
<evidence type="ECO:0000313" key="6">
    <source>
        <dbReference type="EMBL" id="KAK4281918.1"/>
    </source>
</evidence>
<dbReference type="Pfam" id="PF13178">
    <property type="entry name" value="DUF4005"/>
    <property type="match status" value="1"/>
</dbReference>
<keyword evidence="1" id="KW-0112">Calmodulin-binding</keyword>
<dbReference type="CDD" id="cd23767">
    <property type="entry name" value="IQCD"/>
    <property type="match status" value="1"/>
</dbReference>
<evidence type="ECO:0000256" key="1">
    <source>
        <dbReference type="ARBA" id="ARBA00022860"/>
    </source>
</evidence>
<comment type="similarity">
    <text evidence="2">Belongs to the IQD family.</text>
</comment>
<protein>
    <recommendedName>
        <fullName evidence="5">DUF4005 domain-containing protein</fullName>
    </recommendedName>
</protein>
<proteinExistence type="inferred from homology"/>
<evidence type="ECO:0000256" key="4">
    <source>
        <dbReference type="SAM" id="MobiDB-lite"/>
    </source>
</evidence>
<accession>A0AAE1N294</accession>
<dbReference type="Gene3D" id="1.20.5.190">
    <property type="match status" value="1"/>
</dbReference>
<dbReference type="PANTHER" id="PTHR32295">
    <property type="entry name" value="IQ-DOMAIN 5-RELATED"/>
    <property type="match status" value="1"/>
</dbReference>
<dbReference type="InterPro" id="IPR025064">
    <property type="entry name" value="DUF4005"/>
</dbReference>
<sequence length="415" mass="47612">MMSELSMEKWKCWFGWVKRLFTPESKDKKPKIWGWDLGRFRLKQCPTLTEPNRALTKAREEQRKHALSVAIATAAAAEAAVAAAHAAAEVVRLTGSSCSYSYLSICDRSLAAIKIQSVYRGHLARKALRALKGVVRLQAIVRGQAVRRQVFRTLKHLPSSARELAEIHERNSLAAEKSYKNDKSNQFPSQKKKLEEREIKETFHADCHGQRTWDCSSHSKEDIEAIWLRKQEATIKRERMKQYSFSHRERKNTHVIEEHGPGEDFGRESCRTLRQWLQEETMNRDVFHKPDLLSKSRDPHRSTQVSLKSVTREESQEGLISQISLPRKSFSHIKKVSLADDISMQNSPVFPTYMAVTESAKAKARSISTPRQRTKFLELFPNQSEPHTEGISFWSSSYGAPASTNTNNEAFWQRC</sequence>
<feature type="compositionally biased region" description="Basic and acidic residues" evidence="4">
    <location>
        <begin position="288"/>
        <end position="301"/>
    </location>
</feature>
<dbReference type="EMBL" id="JAWXYG010000002">
    <property type="protein sequence ID" value="KAK4281918.1"/>
    <property type="molecule type" value="Genomic_DNA"/>
</dbReference>
<comment type="subunit">
    <text evidence="3">Binds to multiple calmodulin (CaM) in the presence of Ca(2+) and CaM-like proteins.</text>
</comment>
<dbReference type="GO" id="GO:0005516">
    <property type="term" value="F:calmodulin binding"/>
    <property type="evidence" value="ECO:0007669"/>
    <property type="project" value="UniProtKB-KW"/>
</dbReference>
<dbReference type="AlphaFoldDB" id="A0AAE1N294"/>
<dbReference type="Proteomes" id="UP001293593">
    <property type="component" value="Unassembled WGS sequence"/>
</dbReference>
<evidence type="ECO:0000313" key="7">
    <source>
        <dbReference type="Proteomes" id="UP001293593"/>
    </source>
</evidence>
<keyword evidence="7" id="KW-1185">Reference proteome</keyword>
<feature type="region of interest" description="Disordered" evidence="4">
    <location>
        <begin position="288"/>
        <end position="317"/>
    </location>
</feature>
<dbReference type="PANTHER" id="PTHR32295:SF212">
    <property type="entry name" value="CALMODULIN BINDING PROTEIN-RELATED"/>
    <property type="match status" value="1"/>
</dbReference>
<dbReference type="Pfam" id="PF00612">
    <property type="entry name" value="IQ"/>
    <property type="match status" value="1"/>
</dbReference>
<dbReference type="InterPro" id="IPR000048">
    <property type="entry name" value="IQ_motif_EF-hand-BS"/>
</dbReference>
<evidence type="ECO:0000259" key="5">
    <source>
        <dbReference type="Pfam" id="PF13178"/>
    </source>
</evidence>
<name>A0AAE1N294_9FABA</name>
<dbReference type="SMART" id="SM00015">
    <property type="entry name" value="IQ"/>
    <property type="match status" value="1"/>
</dbReference>
<evidence type="ECO:0000256" key="3">
    <source>
        <dbReference type="ARBA" id="ARBA00024378"/>
    </source>
</evidence>
<organism evidence="6 7">
    <name type="scientific">Acacia crassicarpa</name>
    <name type="common">northern wattle</name>
    <dbReference type="NCBI Taxonomy" id="499986"/>
    <lineage>
        <taxon>Eukaryota</taxon>
        <taxon>Viridiplantae</taxon>
        <taxon>Streptophyta</taxon>
        <taxon>Embryophyta</taxon>
        <taxon>Tracheophyta</taxon>
        <taxon>Spermatophyta</taxon>
        <taxon>Magnoliopsida</taxon>
        <taxon>eudicotyledons</taxon>
        <taxon>Gunneridae</taxon>
        <taxon>Pentapetalae</taxon>
        <taxon>rosids</taxon>
        <taxon>fabids</taxon>
        <taxon>Fabales</taxon>
        <taxon>Fabaceae</taxon>
        <taxon>Caesalpinioideae</taxon>
        <taxon>mimosoid clade</taxon>
        <taxon>Acacieae</taxon>
        <taxon>Acacia</taxon>
    </lineage>
</organism>